<dbReference type="Proteomes" id="UP000317942">
    <property type="component" value="Unassembled WGS sequence"/>
</dbReference>
<sequence>MSNFVAAQLRLRASAVRDEALRAADIAAEIELQLMQDKVCTDERDAVADEMEHERVYAQYCDDLSEQILLIAENIHTFIPESTDE</sequence>
<reference evidence="1 2" key="1">
    <citation type="submission" date="2019-06" db="EMBL/GenBank/DDBJ databases">
        <title>Draft genome sequence of Actinomyces oris CCUG 34288T.</title>
        <authorList>
            <person name="Salva-Serra F."/>
            <person name="Cardew S."/>
            <person name="Moore E."/>
        </authorList>
    </citation>
    <scope>NUCLEOTIDE SEQUENCE [LARGE SCALE GENOMIC DNA]</scope>
    <source>
        <strain evidence="1 2">CCUG 34288</strain>
    </source>
</reference>
<evidence type="ECO:0000313" key="1">
    <source>
        <dbReference type="EMBL" id="TQD63514.1"/>
    </source>
</evidence>
<name>A0A508BS91_9ACTO</name>
<organism evidence="1 2">
    <name type="scientific">Actinomyces oris</name>
    <dbReference type="NCBI Taxonomy" id="544580"/>
    <lineage>
        <taxon>Bacteria</taxon>
        <taxon>Bacillati</taxon>
        <taxon>Actinomycetota</taxon>
        <taxon>Actinomycetes</taxon>
        <taxon>Actinomycetales</taxon>
        <taxon>Actinomycetaceae</taxon>
        <taxon>Actinomyces</taxon>
    </lineage>
</organism>
<dbReference type="RefSeq" id="WP_141406183.1">
    <property type="nucleotide sequence ID" value="NZ_CP066060.1"/>
</dbReference>
<proteinExistence type="predicted"/>
<dbReference type="AlphaFoldDB" id="A0A508BS91"/>
<protein>
    <submittedName>
        <fullName evidence="1">Uncharacterized protein</fullName>
    </submittedName>
</protein>
<comment type="caution">
    <text evidence="1">The sequence shown here is derived from an EMBL/GenBank/DDBJ whole genome shotgun (WGS) entry which is preliminary data.</text>
</comment>
<evidence type="ECO:0000313" key="2">
    <source>
        <dbReference type="Proteomes" id="UP000317942"/>
    </source>
</evidence>
<gene>
    <name evidence="1" type="ORF">FK267_02795</name>
</gene>
<accession>A0A508BS91</accession>
<dbReference type="GeneID" id="64214203"/>
<dbReference type="EMBL" id="VICC01000001">
    <property type="protein sequence ID" value="TQD63514.1"/>
    <property type="molecule type" value="Genomic_DNA"/>
</dbReference>